<dbReference type="RefSeq" id="WP_109674716.1">
    <property type="nucleotide sequence ID" value="NZ_QGDT01000006.1"/>
</dbReference>
<evidence type="ECO:0000256" key="1">
    <source>
        <dbReference type="SAM" id="MobiDB-lite"/>
    </source>
</evidence>
<gene>
    <name evidence="2" type="ORF">CLV98_10618</name>
</gene>
<dbReference type="OrthoDB" id="893215at2"/>
<reference evidence="2 3" key="1">
    <citation type="submission" date="2018-03" db="EMBL/GenBank/DDBJ databases">
        <title>Genomic Encyclopedia of Archaeal and Bacterial Type Strains, Phase II (KMG-II): from individual species to whole genera.</title>
        <authorList>
            <person name="Goeker M."/>
        </authorList>
    </citation>
    <scope>NUCLEOTIDE SEQUENCE [LARGE SCALE GENOMIC DNA]</scope>
    <source>
        <strain evidence="2 3">DSM 100346</strain>
    </source>
</reference>
<feature type="region of interest" description="Disordered" evidence="1">
    <location>
        <begin position="27"/>
        <end position="55"/>
    </location>
</feature>
<accession>A0A316AJN3</accession>
<evidence type="ECO:0000313" key="3">
    <source>
        <dbReference type="Proteomes" id="UP000245880"/>
    </source>
</evidence>
<protein>
    <recommendedName>
        <fullName evidence="4">DNA polymerase III psi subunit</fullName>
    </recommendedName>
</protein>
<evidence type="ECO:0008006" key="4">
    <source>
        <dbReference type="Google" id="ProtNLM"/>
    </source>
</evidence>
<sequence length="192" mass="21161">MEPSINLYHILYENDTLFRLEDGSTSYKVDPKASSAPQLPKAEEPKPKAATAAQPTPVAPAMVADHPFPTLKHPLLVLTDSSLQEAIPQEEATLLNNILKAVGHSMTQADVINYSYLQSKDANGALAAKKVQYLLSFGVPLIRLQVDLVLVPYTPKFVDGVWFLLAEPLATIANDVEKKKALWEALKRIFLK</sequence>
<name>A0A316AJN3_9BACT</name>
<organism evidence="2 3">
    <name type="scientific">Dyadobacter jejuensis</name>
    <dbReference type="NCBI Taxonomy" id="1082580"/>
    <lineage>
        <taxon>Bacteria</taxon>
        <taxon>Pseudomonadati</taxon>
        <taxon>Bacteroidota</taxon>
        <taxon>Cytophagia</taxon>
        <taxon>Cytophagales</taxon>
        <taxon>Spirosomataceae</taxon>
        <taxon>Dyadobacter</taxon>
    </lineage>
</organism>
<comment type="caution">
    <text evidence="2">The sequence shown here is derived from an EMBL/GenBank/DDBJ whole genome shotgun (WGS) entry which is preliminary data.</text>
</comment>
<keyword evidence="3" id="KW-1185">Reference proteome</keyword>
<dbReference type="EMBL" id="QGDT01000006">
    <property type="protein sequence ID" value="PWJ57548.1"/>
    <property type="molecule type" value="Genomic_DNA"/>
</dbReference>
<dbReference type="AlphaFoldDB" id="A0A316AJN3"/>
<proteinExistence type="predicted"/>
<evidence type="ECO:0000313" key="2">
    <source>
        <dbReference type="EMBL" id="PWJ57548.1"/>
    </source>
</evidence>
<dbReference type="Proteomes" id="UP000245880">
    <property type="component" value="Unassembled WGS sequence"/>
</dbReference>